<gene>
    <name evidence="1" type="ORF">DJ52_11605</name>
</gene>
<accession>A0ABX5B3U7</accession>
<dbReference type="Proteomes" id="UP000238924">
    <property type="component" value="Unassembled WGS sequence"/>
</dbReference>
<reference evidence="1 2" key="1">
    <citation type="submission" date="2014-04" db="EMBL/GenBank/DDBJ databases">
        <title>Whole genome sequence of 'Brachyspira hampsonii' D13-03603F2.</title>
        <authorList>
            <person name="Patterson A.H."/>
            <person name="Chaban B."/>
            <person name="Fernando C."/>
            <person name="Harding J.C."/>
            <person name="Hill J.E."/>
        </authorList>
    </citation>
    <scope>NUCLEOTIDE SEQUENCE [LARGE SCALE GENOMIC DNA]</scope>
    <source>
        <strain evidence="1 2">D13-03603F2</strain>
    </source>
</reference>
<name>A0ABX5B3U7_9SPIR</name>
<proteinExistence type="predicted"/>
<evidence type="ECO:0000313" key="1">
    <source>
        <dbReference type="EMBL" id="PPS21318.1"/>
    </source>
</evidence>
<evidence type="ECO:0000313" key="2">
    <source>
        <dbReference type="Proteomes" id="UP000238924"/>
    </source>
</evidence>
<sequence>MTITAEDQIVIDDFKYDLDKCANLMYEHTLQCRQSILKECHANKSNYSGSIRIFKKQLQSFIEDQYLNFEIPDGLLTNINEYQKNILEKKVVKIFETFIENDRRISYNPPLDEEDIA</sequence>
<protein>
    <submittedName>
        <fullName evidence="1">Uncharacterized protein</fullName>
    </submittedName>
</protein>
<organism evidence="1 2">
    <name type="scientific">Brachyspira murdochii</name>
    <dbReference type="NCBI Taxonomy" id="84378"/>
    <lineage>
        <taxon>Bacteria</taxon>
        <taxon>Pseudomonadati</taxon>
        <taxon>Spirochaetota</taxon>
        <taxon>Spirochaetia</taxon>
        <taxon>Brachyspirales</taxon>
        <taxon>Brachyspiraceae</taxon>
        <taxon>Brachyspira</taxon>
    </lineage>
</organism>
<dbReference type="EMBL" id="JJMJ01000207">
    <property type="protein sequence ID" value="PPS21318.1"/>
    <property type="molecule type" value="Genomic_DNA"/>
</dbReference>
<comment type="caution">
    <text evidence="1">The sequence shown here is derived from an EMBL/GenBank/DDBJ whole genome shotgun (WGS) entry which is preliminary data.</text>
</comment>
<keyword evidence="2" id="KW-1185">Reference proteome</keyword>
<dbReference type="RefSeq" id="WP_104618940.1">
    <property type="nucleotide sequence ID" value="NZ_JJMJ01000207.1"/>
</dbReference>